<dbReference type="InterPro" id="IPR000182">
    <property type="entry name" value="GNAT_dom"/>
</dbReference>
<dbReference type="PROSITE" id="PS51186">
    <property type="entry name" value="GNAT"/>
    <property type="match status" value="1"/>
</dbReference>
<dbReference type="Pfam" id="PF00583">
    <property type="entry name" value="Acetyltransf_1"/>
    <property type="match status" value="1"/>
</dbReference>
<dbReference type="AlphaFoldDB" id="A0A378JJR6"/>
<evidence type="ECO:0000259" key="1">
    <source>
        <dbReference type="PROSITE" id="PS51186"/>
    </source>
</evidence>
<dbReference type="GO" id="GO:0016747">
    <property type="term" value="F:acyltransferase activity, transferring groups other than amino-acyl groups"/>
    <property type="evidence" value="ECO:0007669"/>
    <property type="project" value="InterPro"/>
</dbReference>
<dbReference type="RefSeq" id="WP_115331195.1">
    <property type="nucleotide sequence ID" value="NZ_CAAAHP010000001.1"/>
</dbReference>
<keyword evidence="3" id="KW-1185">Reference proteome</keyword>
<dbReference type="InterPro" id="IPR016181">
    <property type="entry name" value="Acyl_CoA_acyltransferase"/>
</dbReference>
<feature type="domain" description="N-acetyltransferase" evidence="1">
    <location>
        <begin position="115"/>
        <end position="204"/>
    </location>
</feature>
<evidence type="ECO:0000313" key="3">
    <source>
        <dbReference type="Proteomes" id="UP000254794"/>
    </source>
</evidence>
<evidence type="ECO:0000313" key="2">
    <source>
        <dbReference type="EMBL" id="STX51566.1"/>
    </source>
</evidence>
<accession>A0A378JJR6</accession>
<dbReference type="SUPFAM" id="SSF55729">
    <property type="entry name" value="Acyl-CoA N-acyltransferases (Nat)"/>
    <property type="match status" value="1"/>
</dbReference>
<protein>
    <submittedName>
        <fullName evidence="2">Acetyltransferase (GNAT) family</fullName>
    </submittedName>
</protein>
<dbReference type="Gene3D" id="3.40.630.30">
    <property type="match status" value="1"/>
</dbReference>
<reference evidence="2 3" key="1">
    <citation type="submission" date="2018-06" db="EMBL/GenBank/DDBJ databases">
        <authorList>
            <consortium name="Pathogen Informatics"/>
            <person name="Doyle S."/>
        </authorList>
    </citation>
    <scope>NUCLEOTIDE SEQUENCE [LARGE SCALE GENOMIC DNA]</scope>
    <source>
        <strain evidence="2 3">NCTC13316</strain>
    </source>
</reference>
<name>A0A378JJR6_9GAMM</name>
<dbReference type="EMBL" id="UGOD01000001">
    <property type="protein sequence ID" value="STX51566.1"/>
    <property type="molecule type" value="Genomic_DNA"/>
</dbReference>
<sequence>MRLFSHHQTNITYEITNALPPIERSEPRLLAHILTLYAMYRNGIYETRINKPLDPDIAVFKPRFNFNYTNNSNTANNNLYHYASYIGLDAMQELFKEEGGQCCVAYKKSKTNKKTAVGFLVFYEKEIDAKKIVYISHVSVGEMHKGIGTKLIQSVIKNYPENTRFYLCARKRNEEGLACYEKLGFTYDPTYIEKFGYKPEYFVGMTHTSCLEELNKIKSNLEEHTPNQSDVSYFSTSFR</sequence>
<dbReference type="Proteomes" id="UP000254794">
    <property type="component" value="Unassembled WGS sequence"/>
</dbReference>
<gene>
    <name evidence="2" type="ORF">NCTC13316_01662</name>
</gene>
<proteinExistence type="predicted"/>
<organism evidence="2 3">
    <name type="scientific">Legionella busanensis</name>
    <dbReference type="NCBI Taxonomy" id="190655"/>
    <lineage>
        <taxon>Bacteria</taxon>
        <taxon>Pseudomonadati</taxon>
        <taxon>Pseudomonadota</taxon>
        <taxon>Gammaproteobacteria</taxon>
        <taxon>Legionellales</taxon>
        <taxon>Legionellaceae</taxon>
        <taxon>Legionella</taxon>
    </lineage>
</organism>
<keyword evidence="2" id="KW-0808">Transferase</keyword>